<evidence type="ECO:0000313" key="11">
    <source>
        <dbReference type="EMBL" id="ORZ25104.1"/>
    </source>
</evidence>
<dbReference type="InterPro" id="IPR001660">
    <property type="entry name" value="SAM"/>
</dbReference>
<dbReference type="OrthoDB" id="2155283at2759"/>
<dbReference type="InterPro" id="IPR050897">
    <property type="entry name" value="SMAUG/VTS1_RNA-bind"/>
</dbReference>
<keyword evidence="12" id="KW-1185">Reference proteome</keyword>
<evidence type="ECO:0000256" key="4">
    <source>
        <dbReference type="ARBA" id="ARBA00022490"/>
    </source>
</evidence>
<dbReference type="GO" id="GO:0005829">
    <property type="term" value="C:cytosol"/>
    <property type="evidence" value="ECO:0007669"/>
    <property type="project" value="UniProtKB-SubCell"/>
</dbReference>
<dbReference type="GO" id="GO:0000932">
    <property type="term" value="C:P-body"/>
    <property type="evidence" value="ECO:0007669"/>
    <property type="project" value="UniProtKB-SubCell"/>
</dbReference>
<dbReference type="EMBL" id="MCGE01000001">
    <property type="protein sequence ID" value="ORZ25104.1"/>
    <property type="molecule type" value="Genomic_DNA"/>
</dbReference>
<feature type="compositionally biased region" description="Low complexity" evidence="9">
    <location>
        <begin position="377"/>
        <end position="389"/>
    </location>
</feature>
<gene>
    <name evidence="11" type="ORF">BCR42DRAFT_399385</name>
</gene>
<organism evidence="11 12">
    <name type="scientific">Absidia repens</name>
    <dbReference type="NCBI Taxonomy" id="90262"/>
    <lineage>
        <taxon>Eukaryota</taxon>
        <taxon>Fungi</taxon>
        <taxon>Fungi incertae sedis</taxon>
        <taxon>Mucoromycota</taxon>
        <taxon>Mucoromycotina</taxon>
        <taxon>Mucoromycetes</taxon>
        <taxon>Mucorales</taxon>
        <taxon>Cunninghamellaceae</taxon>
        <taxon>Absidia</taxon>
    </lineage>
</organism>
<dbReference type="SUPFAM" id="SSF47769">
    <property type="entry name" value="SAM/Pointed domain"/>
    <property type="match status" value="1"/>
</dbReference>
<feature type="compositionally biased region" description="Basic and acidic residues" evidence="9">
    <location>
        <begin position="471"/>
        <end position="482"/>
    </location>
</feature>
<dbReference type="PANTHER" id="PTHR12515">
    <property type="entry name" value="STERILE ALPHA MOTIF DOMAIN CONTAINING PROTEIN 4-RELATED"/>
    <property type="match status" value="1"/>
</dbReference>
<evidence type="ECO:0000256" key="8">
    <source>
        <dbReference type="ARBA" id="ARBA00054767"/>
    </source>
</evidence>
<evidence type="ECO:0000256" key="7">
    <source>
        <dbReference type="ARBA" id="ARBA00024136"/>
    </source>
</evidence>
<feature type="compositionally biased region" description="Low complexity" evidence="9">
    <location>
        <begin position="401"/>
        <end position="430"/>
    </location>
</feature>
<dbReference type="InterPro" id="IPR037635">
    <property type="entry name" value="VTS1_SAM"/>
</dbReference>
<feature type="compositionally biased region" description="Gly residues" evidence="9">
    <location>
        <begin position="201"/>
        <end position="213"/>
    </location>
</feature>
<evidence type="ECO:0000256" key="5">
    <source>
        <dbReference type="ARBA" id="ARBA00022884"/>
    </source>
</evidence>
<proteinExistence type="inferred from homology"/>
<evidence type="ECO:0000256" key="1">
    <source>
        <dbReference type="ARBA" id="ARBA00004201"/>
    </source>
</evidence>
<feature type="region of interest" description="Disordered" evidence="9">
    <location>
        <begin position="365"/>
        <end position="523"/>
    </location>
</feature>
<feature type="region of interest" description="Disordered" evidence="9">
    <location>
        <begin position="1"/>
        <end position="22"/>
    </location>
</feature>
<feature type="compositionally biased region" description="Polar residues" evidence="9">
    <location>
        <begin position="448"/>
        <end position="464"/>
    </location>
</feature>
<dbReference type="AlphaFoldDB" id="A0A1X2J1K2"/>
<dbReference type="PANTHER" id="PTHR12515:SF5">
    <property type="entry name" value="PROTEIN SMAUG"/>
    <property type="match status" value="1"/>
</dbReference>
<feature type="compositionally biased region" description="Gly residues" evidence="9">
    <location>
        <begin position="320"/>
        <end position="337"/>
    </location>
</feature>
<name>A0A1X2J1K2_9FUNG</name>
<evidence type="ECO:0000259" key="10">
    <source>
        <dbReference type="PROSITE" id="PS50105"/>
    </source>
</evidence>
<dbReference type="InterPro" id="IPR057327">
    <property type="entry name" value="Vts1_dom"/>
</dbReference>
<evidence type="ECO:0000256" key="3">
    <source>
        <dbReference type="ARBA" id="ARBA00007325"/>
    </source>
</evidence>
<feature type="compositionally biased region" description="Low complexity" evidence="9">
    <location>
        <begin position="254"/>
        <end position="274"/>
    </location>
</feature>
<feature type="compositionally biased region" description="Polar residues" evidence="9">
    <location>
        <begin position="1"/>
        <end position="13"/>
    </location>
</feature>
<comment type="subcellular location">
    <subcellularLocation>
        <location evidence="1">Cytoplasm</location>
        <location evidence="1">P-body</location>
    </subcellularLocation>
    <subcellularLocation>
        <location evidence="2">Cytoplasm</location>
        <location evidence="2">Cytosol</location>
    </subcellularLocation>
</comment>
<feature type="compositionally biased region" description="Polar residues" evidence="9">
    <location>
        <begin position="505"/>
        <end position="521"/>
    </location>
</feature>
<feature type="compositionally biased region" description="Polar residues" evidence="9">
    <location>
        <begin position="183"/>
        <end position="198"/>
    </location>
</feature>
<comment type="caution">
    <text evidence="11">The sequence shown here is derived from an EMBL/GenBank/DDBJ whole genome shotgun (WGS) entry which is preliminary data.</text>
</comment>
<reference evidence="11 12" key="1">
    <citation type="submission" date="2016-07" db="EMBL/GenBank/DDBJ databases">
        <title>Pervasive Adenine N6-methylation of Active Genes in Fungi.</title>
        <authorList>
            <consortium name="DOE Joint Genome Institute"/>
            <person name="Mondo S.J."/>
            <person name="Dannebaum R.O."/>
            <person name="Kuo R.C."/>
            <person name="Labutti K."/>
            <person name="Haridas S."/>
            <person name="Kuo A."/>
            <person name="Salamov A."/>
            <person name="Ahrendt S.R."/>
            <person name="Lipzen A."/>
            <person name="Sullivan W."/>
            <person name="Andreopoulos W.B."/>
            <person name="Clum A."/>
            <person name="Lindquist E."/>
            <person name="Daum C."/>
            <person name="Ramamoorthy G.K."/>
            <person name="Gryganskyi A."/>
            <person name="Culley D."/>
            <person name="Magnuson J.K."/>
            <person name="James T.Y."/>
            <person name="O'Malley M.A."/>
            <person name="Stajich J.E."/>
            <person name="Spatafora J.W."/>
            <person name="Visel A."/>
            <person name="Grigoriev I.V."/>
        </authorList>
    </citation>
    <scope>NUCLEOTIDE SEQUENCE [LARGE SCALE GENOMIC DNA]</scope>
    <source>
        <strain evidence="11 12">NRRL 1336</strain>
    </source>
</reference>
<dbReference type="InterPro" id="IPR013761">
    <property type="entry name" value="SAM/pointed_sf"/>
</dbReference>
<accession>A0A1X2J1K2</accession>
<protein>
    <recommendedName>
        <fullName evidence="7">RNA-binding protein VTS1</fullName>
    </recommendedName>
</protein>
<keyword evidence="5" id="KW-0694">RNA-binding</keyword>
<dbReference type="Pfam" id="PF07647">
    <property type="entry name" value="SAM_2"/>
    <property type="match status" value="1"/>
</dbReference>
<keyword evidence="4" id="KW-0963">Cytoplasm</keyword>
<dbReference type="PROSITE" id="PS50105">
    <property type="entry name" value="SAM_DOMAIN"/>
    <property type="match status" value="1"/>
</dbReference>
<dbReference type="Gene3D" id="1.10.150.50">
    <property type="entry name" value="Transcription Factor, Ets-1"/>
    <property type="match status" value="1"/>
</dbReference>
<comment type="subunit">
    <text evidence="6">Monomer. Binds to RNA.</text>
</comment>
<evidence type="ECO:0000256" key="6">
    <source>
        <dbReference type="ARBA" id="ARBA00024046"/>
    </source>
</evidence>
<dbReference type="SMART" id="SM00454">
    <property type="entry name" value="SAM"/>
    <property type="match status" value="1"/>
</dbReference>
<dbReference type="Pfam" id="PF25479">
    <property type="entry name" value="Vts1"/>
    <property type="match status" value="1"/>
</dbReference>
<comment type="similarity">
    <text evidence="3">Belongs to the VTS1 family.</text>
</comment>
<evidence type="ECO:0000313" key="12">
    <source>
        <dbReference type="Proteomes" id="UP000193560"/>
    </source>
</evidence>
<evidence type="ECO:0000256" key="2">
    <source>
        <dbReference type="ARBA" id="ARBA00004514"/>
    </source>
</evidence>
<sequence>MLPSNFNTRNSRPVSEILKPGSYTSTSEADTLNHWYDDLQQYERNLDEMAAASLDQNFKEEMQHVDQWFRFLSEAERTATIYTLLQHSSQVQVRFFINLLQQMGKRDSMHSILMTPNPEQADMQSQFAGALAKAEMEASQRLMSVLPYKTGQVVSRPPSNSARRQMDRHSFALGDTEDYSRQFVGNSSGANNRFSETSRLGGPGGPGGNGSGSGRPSSQNFGGGNTLLTPGVNTFHGAGGSSGNRPRSVIEGDTSTLFSTPWTTPTTSAGPASSRRPMSVVGNIGDRNASGIGLERPKSADVSNWSFAGGMDSMIDQQRGSGGGSGGSGNGTGAGAGVGGAFPSPWALGLDSDIDFSSLTLQPYRSGNGTRGGGSAGASSTSSGALRSGIPGTVSEKDEQQQQQQQQRSLKTPTISRPTSPRPATSSSTPFHHRKHLVPPGMEKQFGQFLNPSSEHGLSGNSNALEPHTIVTDHDYHSDHSEASNAHSTRRVSGANIHHQHRGSILSSSSTTAPTSGNASISKEKKVGETVDLELLQDVPAWFRSLRLHKYNAIFEPMKWQDIVKLTDADLEAKGVAALGARRKMLKVFENIRTECDENNIDY</sequence>
<feature type="region of interest" description="Disordered" evidence="9">
    <location>
        <begin position="304"/>
        <end position="337"/>
    </location>
</feature>
<evidence type="ECO:0000256" key="9">
    <source>
        <dbReference type="SAM" id="MobiDB-lite"/>
    </source>
</evidence>
<feature type="domain" description="SAM" evidence="10">
    <location>
        <begin position="537"/>
        <end position="595"/>
    </location>
</feature>
<dbReference type="CDD" id="cd09556">
    <property type="entry name" value="SAM_VTS1_fungal"/>
    <property type="match status" value="1"/>
</dbReference>
<dbReference type="GO" id="GO:0000289">
    <property type="term" value="P:nuclear-transcribed mRNA poly(A) tail shortening"/>
    <property type="evidence" value="ECO:0007669"/>
    <property type="project" value="TreeGrafter"/>
</dbReference>
<feature type="region of interest" description="Disordered" evidence="9">
    <location>
        <begin position="171"/>
        <end position="282"/>
    </location>
</feature>
<dbReference type="Proteomes" id="UP000193560">
    <property type="component" value="Unassembled WGS sequence"/>
</dbReference>
<dbReference type="GO" id="GO:0003729">
    <property type="term" value="F:mRNA binding"/>
    <property type="evidence" value="ECO:0007669"/>
    <property type="project" value="InterPro"/>
</dbReference>
<comment type="function">
    <text evidence="8">RNA-binding protein involved in post-transcriptional regulation through transcript degradation.</text>
</comment>